<evidence type="ECO:0000313" key="1">
    <source>
        <dbReference type="EMBL" id="CAG7734213.1"/>
    </source>
</evidence>
<proteinExistence type="predicted"/>
<comment type="caution">
    <text evidence="1">The sequence shown here is derived from an EMBL/GenBank/DDBJ whole genome shotgun (WGS) entry which is preliminary data.</text>
</comment>
<accession>A0A8J2K6T5</accession>
<organism evidence="1 2">
    <name type="scientific">Allacma fusca</name>
    <dbReference type="NCBI Taxonomy" id="39272"/>
    <lineage>
        <taxon>Eukaryota</taxon>
        <taxon>Metazoa</taxon>
        <taxon>Ecdysozoa</taxon>
        <taxon>Arthropoda</taxon>
        <taxon>Hexapoda</taxon>
        <taxon>Collembola</taxon>
        <taxon>Symphypleona</taxon>
        <taxon>Sminthuridae</taxon>
        <taxon>Allacma</taxon>
    </lineage>
</organism>
<keyword evidence="2" id="KW-1185">Reference proteome</keyword>
<dbReference type="EMBL" id="CAJVCH010265132">
    <property type="protein sequence ID" value="CAG7734213.1"/>
    <property type="molecule type" value="Genomic_DNA"/>
</dbReference>
<dbReference type="Proteomes" id="UP000708208">
    <property type="component" value="Unassembled WGS sequence"/>
</dbReference>
<reference evidence="1" key="1">
    <citation type="submission" date="2021-06" db="EMBL/GenBank/DDBJ databases">
        <authorList>
            <person name="Hodson N. C."/>
            <person name="Mongue J. A."/>
            <person name="Jaron S. K."/>
        </authorList>
    </citation>
    <scope>NUCLEOTIDE SEQUENCE</scope>
</reference>
<protein>
    <submittedName>
        <fullName evidence="1">Uncharacterized protein</fullName>
    </submittedName>
</protein>
<gene>
    <name evidence="1" type="ORF">AFUS01_LOCUS22613</name>
</gene>
<dbReference type="OrthoDB" id="687730at2759"/>
<dbReference type="AlphaFoldDB" id="A0A8J2K6T5"/>
<feature type="non-terminal residue" evidence="1">
    <location>
        <position position="1"/>
    </location>
</feature>
<name>A0A8J2K6T5_9HEXA</name>
<evidence type="ECO:0000313" key="2">
    <source>
        <dbReference type="Proteomes" id="UP000708208"/>
    </source>
</evidence>
<sequence length="485" mass="53807">SETGQKLISDSVKGLHLTIQGPDSRPGTLATVYVRLVNAFIRIQTFFLEGVDQLLPALVHQEEYSGDLVTHVQGNFSYTQTHGNGKGDFWILTANPFNPKINSFELTSPTGVKYTTYSEFPIINVIGMKETINETGLWHYSFERLQDRMEPHFVQVVTKSLTEEFNMKLFTNAKDNFLNLSISPLTLFVKILHLERPVVGVDVDVIIDTGKKKSTVRLLDNGFGDPDIIADDGVYSGYFIPSSGETSETSWSISAKAVVNPDTGKILIKNGNRFESRRKKPSLAHFCGDLTLIPPESNPAYLPAPFWERFLPEITLSVTDVRTQESYPPGPIRDLRVSNIYGNQLQAELLWTSPAHLFQGHNVAHYKVLSSLGNSLDSWTILKTFHALKEAGVEDRITVNFPSPGVYRLVIQGMSNGKVGQLSNIVRLALYPIRIQSANLPPSGVTEVPGFKVGIGIPTNSSSARILSRKILIGLILCHNIFKLL</sequence>